<evidence type="ECO:0000313" key="2">
    <source>
        <dbReference type="EMBL" id="OLP90208.1"/>
    </source>
</evidence>
<evidence type="ECO:0000256" key="1">
    <source>
        <dbReference type="SAM" id="MobiDB-lite"/>
    </source>
</evidence>
<name>A0A1Q9D4T8_SYMMI</name>
<organism evidence="2 3">
    <name type="scientific">Symbiodinium microadriaticum</name>
    <name type="common">Dinoflagellate</name>
    <name type="synonym">Zooxanthella microadriatica</name>
    <dbReference type="NCBI Taxonomy" id="2951"/>
    <lineage>
        <taxon>Eukaryota</taxon>
        <taxon>Sar</taxon>
        <taxon>Alveolata</taxon>
        <taxon>Dinophyceae</taxon>
        <taxon>Suessiales</taxon>
        <taxon>Symbiodiniaceae</taxon>
        <taxon>Symbiodinium</taxon>
    </lineage>
</organism>
<feature type="region of interest" description="Disordered" evidence="1">
    <location>
        <begin position="127"/>
        <end position="159"/>
    </location>
</feature>
<dbReference type="AlphaFoldDB" id="A0A1Q9D4T8"/>
<reference evidence="2 3" key="1">
    <citation type="submission" date="2016-02" db="EMBL/GenBank/DDBJ databases">
        <title>Genome analysis of coral dinoflagellate symbionts highlights evolutionary adaptations to a symbiotic lifestyle.</title>
        <authorList>
            <person name="Aranda M."/>
            <person name="Li Y."/>
            <person name="Liew Y.J."/>
            <person name="Baumgarten S."/>
            <person name="Simakov O."/>
            <person name="Wilson M."/>
            <person name="Piel J."/>
            <person name="Ashoor H."/>
            <person name="Bougouffa S."/>
            <person name="Bajic V.B."/>
            <person name="Ryu T."/>
            <person name="Ravasi T."/>
            <person name="Bayer T."/>
            <person name="Micklem G."/>
            <person name="Kim H."/>
            <person name="Bhak J."/>
            <person name="Lajeunesse T.C."/>
            <person name="Voolstra C.R."/>
        </authorList>
    </citation>
    <scope>NUCLEOTIDE SEQUENCE [LARGE SCALE GENOMIC DNA]</scope>
    <source>
        <strain evidence="2 3">CCMP2467</strain>
    </source>
</reference>
<accession>A0A1Q9D4T8</accession>
<evidence type="ECO:0000313" key="3">
    <source>
        <dbReference type="Proteomes" id="UP000186817"/>
    </source>
</evidence>
<gene>
    <name evidence="2" type="ORF">AK812_SmicGene28251</name>
</gene>
<protein>
    <submittedName>
        <fullName evidence="2">Uncharacterized protein</fullName>
    </submittedName>
</protein>
<feature type="region of interest" description="Disordered" evidence="1">
    <location>
        <begin position="92"/>
        <end position="111"/>
    </location>
</feature>
<proteinExistence type="predicted"/>
<dbReference type="EMBL" id="LSRX01000723">
    <property type="protein sequence ID" value="OLP90208.1"/>
    <property type="molecule type" value="Genomic_DNA"/>
</dbReference>
<dbReference type="Proteomes" id="UP000186817">
    <property type="component" value="Unassembled WGS sequence"/>
</dbReference>
<keyword evidence="3" id="KW-1185">Reference proteome</keyword>
<sequence>MQPQSGWEDLRRSGRPPLRPQYGKKSWVLQDVQHKTRLRAKKKQSCKPGRAALLLNQADEMMRRYLPEGAAPVANCDMITQHLQRALATAASWASGREVGGPGRKSAGRSGVEPVIILQDVMHGRLAGSRSDGVEGELEQQAGEGPLGCDSDDAAPAKT</sequence>
<comment type="caution">
    <text evidence="2">The sequence shown here is derived from an EMBL/GenBank/DDBJ whole genome shotgun (WGS) entry which is preliminary data.</text>
</comment>
<feature type="region of interest" description="Disordered" evidence="1">
    <location>
        <begin position="1"/>
        <end position="24"/>
    </location>
</feature>